<dbReference type="EMBL" id="BABT02000119">
    <property type="protein sequence ID" value="GAA97451.1"/>
    <property type="molecule type" value="Genomic_DNA"/>
</dbReference>
<dbReference type="InterPro" id="IPR036047">
    <property type="entry name" value="F-box-like_dom_sf"/>
</dbReference>
<dbReference type="Proteomes" id="UP000009131">
    <property type="component" value="Unassembled WGS sequence"/>
</dbReference>
<keyword evidence="2" id="KW-1185">Reference proteome</keyword>
<comment type="caution">
    <text evidence="1">The sequence shown here is derived from an EMBL/GenBank/DDBJ whole genome shotgun (WGS) entry which is preliminary data.</text>
</comment>
<dbReference type="InParanoid" id="G7E3P1"/>
<dbReference type="SUPFAM" id="SSF81383">
    <property type="entry name" value="F-box domain"/>
    <property type="match status" value="1"/>
</dbReference>
<proteinExistence type="predicted"/>
<protein>
    <recommendedName>
        <fullName evidence="3">F-box domain-containing protein</fullName>
    </recommendedName>
</protein>
<sequence length="439" mass="49736">MAWRYVLATGHRHRRYYPYLLAAQEVARASFLDDEHLHIDRVSRTTQSLTRVQAPIVSSHTSRPGSNEIGLLDLPIEILTRVAIMSGKVDSGSLVALEQVCRLLKVVLSQDYVWCRVTSTEIGDDLVQAGQLARETAIQNVHFCCAKCGQLDDDPHYALADSTQALGRRTPFCRECHASAVMQPRHRNVRTYAADYWRWRASQHDPPRRCTAEEIQSDAWERQLMLWRFDNALFGITWTNLGDAGSGAPTHITCDFANLCEKFVFHSAPSEITMDQIMTDYRLLQERRHQYTAWQAAYPRTTARALDRVYAWVARGKAANLRSFLDLESLAYSLSREDKKTVTAEVGQIPRLGIKGYAYRLQAIILLRFDENKPIGEQLDRLPEWISQHVAAAEGPLPCIKLNCRATATPGCPACLCSSHCTTVDRHHLGFKHDCPVHH</sequence>
<dbReference type="HOGENOM" id="CLU_624170_0_0_1"/>
<accession>G7E3P1</accession>
<dbReference type="AlphaFoldDB" id="G7E3P1"/>
<reference evidence="1 2" key="1">
    <citation type="journal article" date="2011" name="J. Gen. Appl. Microbiol.">
        <title>Draft genome sequencing of the enigmatic basidiomycete Mixia osmundae.</title>
        <authorList>
            <person name="Nishida H."/>
            <person name="Nagatsuka Y."/>
            <person name="Sugiyama J."/>
        </authorList>
    </citation>
    <scope>NUCLEOTIDE SEQUENCE [LARGE SCALE GENOMIC DNA]</scope>
    <source>
        <strain evidence="2">CBS 9802 / IAM 14324 / JCM 22182 / KY 12970</strain>
    </source>
</reference>
<evidence type="ECO:0008006" key="3">
    <source>
        <dbReference type="Google" id="ProtNLM"/>
    </source>
</evidence>
<organism evidence="1 2">
    <name type="scientific">Mixia osmundae (strain CBS 9802 / IAM 14324 / JCM 22182 / KY 12970)</name>
    <dbReference type="NCBI Taxonomy" id="764103"/>
    <lineage>
        <taxon>Eukaryota</taxon>
        <taxon>Fungi</taxon>
        <taxon>Dikarya</taxon>
        <taxon>Basidiomycota</taxon>
        <taxon>Pucciniomycotina</taxon>
        <taxon>Mixiomycetes</taxon>
        <taxon>Mixiales</taxon>
        <taxon>Mixiaceae</taxon>
        <taxon>Mixia</taxon>
    </lineage>
</organism>
<dbReference type="RefSeq" id="XP_014568029.1">
    <property type="nucleotide sequence ID" value="XM_014712543.1"/>
</dbReference>
<evidence type="ECO:0000313" key="1">
    <source>
        <dbReference type="EMBL" id="GAA97451.1"/>
    </source>
</evidence>
<evidence type="ECO:0000313" key="2">
    <source>
        <dbReference type="Proteomes" id="UP000009131"/>
    </source>
</evidence>
<gene>
    <name evidence="1" type="primary">Mo04130</name>
    <name evidence="1" type="ORF">E5Q_04130</name>
</gene>
<name>G7E3P1_MIXOS</name>
<reference evidence="1 2" key="2">
    <citation type="journal article" date="2012" name="Open Biol.">
        <title>Characteristics of nucleosomes and linker DNA regions on the genome of the basidiomycete Mixia osmundae revealed by mono- and dinucleosome mapping.</title>
        <authorList>
            <person name="Nishida H."/>
            <person name="Kondo S."/>
            <person name="Matsumoto T."/>
            <person name="Suzuki Y."/>
            <person name="Yoshikawa H."/>
            <person name="Taylor T.D."/>
            <person name="Sugiyama J."/>
        </authorList>
    </citation>
    <scope>NUCLEOTIDE SEQUENCE [LARGE SCALE GENOMIC DNA]</scope>
    <source>
        <strain evidence="2">CBS 9802 / IAM 14324 / JCM 22182 / KY 12970</strain>
    </source>
</reference>